<dbReference type="InterPro" id="IPR011009">
    <property type="entry name" value="Kinase-like_dom_sf"/>
</dbReference>
<dbReference type="Gene3D" id="3.30.200.20">
    <property type="entry name" value="Phosphorylase Kinase, domain 1"/>
    <property type="match status" value="1"/>
</dbReference>
<keyword evidence="6" id="KW-1133">Transmembrane helix</keyword>
<evidence type="ECO:0000256" key="6">
    <source>
        <dbReference type="SAM" id="Phobius"/>
    </source>
</evidence>
<dbReference type="CDD" id="cd00143">
    <property type="entry name" value="PP2Cc"/>
    <property type="match status" value="1"/>
</dbReference>
<organism evidence="9 10">
    <name type="scientific">Vibrio nitrifigilis</name>
    <dbReference type="NCBI Taxonomy" id="2789781"/>
    <lineage>
        <taxon>Bacteria</taxon>
        <taxon>Pseudomonadati</taxon>
        <taxon>Pseudomonadota</taxon>
        <taxon>Gammaproteobacteria</taxon>
        <taxon>Vibrionales</taxon>
        <taxon>Vibrionaceae</taxon>
        <taxon>Vibrio</taxon>
    </lineage>
</organism>
<comment type="caution">
    <text evidence="9">The sequence shown here is derived from an EMBL/GenBank/DDBJ whole genome shotgun (WGS) entry which is preliminary data.</text>
</comment>
<dbReference type="GO" id="GO:0016301">
    <property type="term" value="F:kinase activity"/>
    <property type="evidence" value="ECO:0007669"/>
    <property type="project" value="UniProtKB-KW"/>
</dbReference>
<dbReference type="PROSITE" id="PS51746">
    <property type="entry name" value="PPM_2"/>
    <property type="match status" value="1"/>
</dbReference>
<dbReference type="Pfam" id="PF13672">
    <property type="entry name" value="PP2C_2"/>
    <property type="match status" value="1"/>
</dbReference>
<keyword evidence="4 9" id="KW-0418">Kinase</keyword>
<proteinExistence type="predicted"/>
<accession>A0ABS0GIC9</accession>
<evidence type="ECO:0000256" key="4">
    <source>
        <dbReference type="ARBA" id="ARBA00022777"/>
    </source>
</evidence>
<evidence type="ECO:0000256" key="5">
    <source>
        <dbReference type="ARBA" id="ARBA00022840"/>
    </source>
</evidence>
<dbReference type="SUPFAM" id="SSF81606">
    <property type="entry name" value="PP2C-like"/>
    <property type="match status" value="1"/>
</dbReference>
<evidence type="ECO:0000313" key="9">
    <source>
        <dbReference type="EMBL" id="MBF9002191.1"/>
    </source>
</evidence>
<keyword evidence="5" id="KW-0067">ATP-binding</keyword>
<dbReference type="EMBL" id="JADPMR010000004">
    <property type="protein sequence ID" value="MBF9002191.1"/>
    <property type="molecule type" value="Genomic_DNA"/>
</dbReference>
<dbReference type="InterPro" id="IPR036457">
    <property type="entry name" value="PPM-type-like_dom_sf"/>
</dbReference>
<dbReference type="PROSITE" id="PS50011">
    <property type="entry name" value="PROTEIN_KINASE_DOM"/>
    <property type="match status" value="1"/>
</dbReference>
<feature type="transmembrane region" description="Helical" evidence="6">
    <location>
        <begin position="562"/>
        <end position="583"/>
    </location>
</feature>
<dbReference type="InterPro" id="IPR000719">
    <property type="entry name" value="Prot_kinase_dom"/>
</dbReference>
<dbReference type="SUPFAM" id="SSF56112">
    <property type="entry name" value="Protein kinase-like (PK-like)"/>
    <property type="match status" value="1"/>
</dbReference>
<dbReference type="InterPro" id="IPR008271">
    <property type="entry name" value="Ser/Thr_kinase_AS"/>
</dbReference>
<dbReference type="Pfam" id="PF00069">
    <property type="entry name" value="Pkinase"/>
    <property type="match status" value="1"/>
</dbReference>
<keyword evidence="1" id="KW-0723">Serine/threonine-protein kinase</keyword>
<dbReference type="SMART" id="SM00331">
    <property type="entry name" value="PP2C_SIG"/>
    <property type="match status" value="1"/>
</dbReference>
<name>A0ABS0GIC9_9VIBR</name>
<dbReference type="PROSITE" id="PS00108">
    <property type="entry name" value="PROTEIN_KINASE_ST"/>
    <property type="match status" value="1"/>
</dbReference>
<protein>
    <submittedName>
        <fullName evidence="9">Bifunctional protein-serine/threonine kinase/phosphatase</fullName>
    </submittedName>
</protein>
<sequence length="585" mass="66071">MVHTTRSSLRMDKSLQRVTFGGTSLTGVRAENQDAFIVKHPQRQDELTFKGTVVCIADGVSCSDQGQQASHTVTTQFVQDYYATPHSWSVSHSVTSLLSQLNQWLYTQGQDALRHNGMVTTFSSLILKSNTAHLIHIGDSRIYRYRRHKLTQLTRDHQRMTAKGTGHLTRALGMDENADVDYQTLEVNRHDRFLLTTDGVHQTLSPEQISAVLAQQDSAEALSAKLCQLAIDNGSQDNCTCVIFDIMALPEKSLPELEQQLISRRIPPVLKAGMSLDHFKVLRTLHDGSRSHVYLVEDTHIREQRVLKAPSVNASDDLPTLRRFANEYWIASQLNNPRIMKMYAPPAETPFLYQISEWIPGATLRQWMFDHPNPSLNEVRTLLTELVRAVRVLQRADMVHCDLKPENIMITPEGTVKLIDFGTVDVKGLKEAQAQQDDPFPLGTVNYIAPEYINTGRATTLSDLFSIAVIGYEMLSGYLPFKENTSQAIQSARHTKWHYQSLQTHRADIPLWVDLAFRKATEESPQQRYQALGDFVTDLSIPNTALINSPSNRPLMTRHPVLFWKMISLAALFVAIVEALLLLNH</sequence>
<evidence type="ECO:0000259" key="7">
    <source>
        <dbReference type="PROSITE" id="PS50011"/>
    </source>
</evidence>
<evidence type="ECO:0000256" key="2">
    <source>
        <dbReference type="ARBA" id="ARBA00022679"/>
    </source>
</evidence>
<dbReference type="PANTHER" id="PTHR24351">
    <property type="entry name" value="RIBOSOMAL PROTEIN S6 KINASE"/>
    <property type="match status" value="1"/>
</dbReference>
<keyword evidence="2" id="KW-0808">Transferase</keyword>
<evidence type="ECO:0000313" key="10">
    <source>
        <dbReference type="Proteomes" id="UP000597206"/>
    </source>
</evidence>
<reference evidence="9 10" key="1">
    <citation type="submission" date="2020-11" db="EMBL/GenBank/DDBJ databases">
        <title>Vibrio nitrifigilis sp. nov., a marine nitrogen-fixing bacterium isolated from the lagoon sediment of an islet inside an atoll.</title>
        <authorList>
            <person name="Wang L.-T."/>
            <person name="Shieh W.Y."/>
        </authorList>
    </citation>
    <scope>NUCLEOTIDE SEQUENCE [LARGE SCALE GENOMIC DNA]</scope>
    <source>
        <strain evidence="9 10">NFV-1</strain>
    </source>
</reference>
<dbReference type="Gene3D" id="1.10.510.10">
    <property type="entry name" value="Transferase(Phosphotransferase) domain 1"/>
    <property type="match status" value="1"/>
</dbReference>
<keyword evidence="10" id="KW-1185">Reference proteome</keyword>
<evidence type="ECO:0000256" key="3">
    <source>
        <dbReference type="ARBA" id="ARBA00022741"/>
    </source>
</evidence>
<feature type="domain" description="Protein kinase" evidence="7">
    <location>
        <begin position="279"/>
        <end position="562"/>
    </location>
</feature>
<dbReference type="CDD" id="cd14014">
    <property type="entry name" value="STKc_PknB_like"/>
    <property type="match status" value="1"/>
</dbReference>
<dbReference type="InterPro" id="IPR001932">
    <property type="entry name" value="PPM-type_phosphatase-like_dom"/>
</dbReference>
<dbReference type="Proteomes" id="UP000597206">
    <property type="component" value="Unassembled WGS sequence"/>
</dbReference>
<evidence type="ECO:0000259" key="8">
    <source>
        <dbReference type="PROSITE" id="PS51746"/>
    </source>
</evidence>
<dbReference type="SMART" id="SM00332">
    <property type="entry name" value="PP2Cc"/>
    <property type="match status" value="1"/>
</dbReference>
<keyword evidence="6" id="KW-0812">Transmembrane</keyword>
<keyword evidence="6" id="KW-0472">Membrane</keyword>
<feature type="domain" description="PPM-type phosphatase" evidence="8">
    <location>
        <begin position="19"/>
        <end position="246"/>
    </location>
</feature>
<gene>
    <name evidence="9" type="ORF">I1A42_17115</name>
</gene>
<dbReference type="Gene3D" id="3.60.40.10">
    <property type="entry name" value="PPM-type phosphatase domain"/>
    <property type="match status" value="1"/>
</dbReference>
<keyword evidence="3" id="KW-0547">Nucleotide-binding</keyword>
<evidence type="ECO:0000256" key="1">
    <source>
        <dbReference type="ARBA" id="ARBA00022527"/>
    </source>
</evidence>
<dbReference type="SMART" id="SM00220">
    <property type="entry name" value="S_TKc"/>
    <property type="match status" value="1"/>
</dbReference>